<evidence type="ECO:0000256" key="3">
    <source>
        <dbReference type="PROSITE-ProRule" id="PRU00332"/>
    </source>
</evidence>
<reference evidence="6" key="2">
    <citation type="submission" date="2025-08" db="UniProtKB">
        <authorList>
            <consortium name="Ensembl"/>
        </authorList>
    </citation>
    <scope>IDENTIFICATION</scope>
</reference>
<evidence type="ECO:0000313" key="6">
    <source>
        <dbReference type="Ensembl" id="ENSATEP00000050958.2"/>
    </source>
</evidence>
<reference evidence="6" key="3">
    <citation type="submission" date="2025-09" db="UniProtKB">
        <authorList>
            <consortium name="Ensembl"/>
        </authorList>
    </citation>
    <scope>IDENTIFICATION</scope>
</reference>
<dbReference type="InterPro" id="IPR036390">
    <property type="entry name" value="WH_DNA-bd_sf"/>
</dbReference>
<dbReference type="Gene3D" id="1.10.10.10">
    <property type="entry name" value="Winged helix-like DNA-binding domain superfamily/Winged helix DNA-binding domain"/>
    <property type="match status" value="1"/>
</dbReference>
<feature type="region of interest" description="Disordered" evidence="4">
    <location>
        <begin position="711"/>
        <end position="742"/>
    </location>
</feature>
<dbReference type="PROSITE" id="PS50961">
    <property type="entry name" value="HTH_LA"/>
    <property type="match status" value="1"/>
</dbReference>
<organism evidence="6 7">
    <name type="scientific">Anabas testudineus</name>
    <name type="common">Climbing perch</name>
    <name type="synonym">Anthias testudineus</name>
    <dbReference type="NCBI Taxonomy" id="64144"/>
    <lineage>
        <taxon>Eukaryota</taxon>
        <taxon>Metazoa</taxon>
        <taxon>Chordata</taxon>
        <taxon>Craniata</taxon>
        <taxon>Vertebrata</taxon>
        <taxon>Euteleostomi</taxon>
        <taxon>Actinopterygii</taxon>
        <taxon>Neopterygii</taxon>
        <taxon>Teleostei</taxon>
        <taxon>Neoteleostei</taxon>
        <taxon>Acanthomorphata</taxon>
        <taxon>Anabantaria</taxon>
        <taxon>Anabantiformes</taxon>
        <taxon>Anabantoidei</taxon>
        <taxon>Anabantidae</taxon>
        <taxon>Anabas</taxon>
    </lineage>
</organism>
<keyword evidence="7" id="KW-1185">Reference proteome</keyword>
<dbReference type="GO" id="GO:0005829">
    <property type="term" value="C:cytosol"/>
    <property type="evidence" value="ECO:0007669"/>
    <property type="project" value="TreeGrafter"/>
</dbReference>
<feature type="compositionally biased region" description="Basic and acidic residues" evidence="4">
    <location>
        <begin position="312"/>
        <end position="321"/>
    </location>
</feature>
<dbReference type="AlphaFoldDB" id="A0A7N6AP09"/>
<proteinExistence type="predicted"/>
<accession>A0A7N6AP09</accession>
<evidence type="ECO:0000256" key="2">
    <source>
        <dbReference type="ARBA" id="ARBA00022884"/>
    </source>
</evidence>
<dbReference type="InParanoid" id="A0A7N6AP09"/>
<dbReference type="Pfam" id="PF05383">
    <property type="entry name" value="La"/>
    <property type="match status" value="1"/>
</dbReference>
<reference evidence="6" key="1">
    <citation type="submission" date="2021-04" db="EMBL/GenBank/DDBJ databases">
        <authorList>
            <consortium name="Wellcome Sanger Institute Data Sharing"/>
        </authorList>
    </citation>
    <scope>NUCLEOTIDE SEQUENCE [LARGE SCALE GENOMIC DNA]</scope>
</reference>
<sequence>MGCCFSKELNPGLQNERSSLLQPPHHDGLNEVTEQVRQHAVAVAQDVHLEEEETRVPDRPAWRKSLEDEERPSELDNKVWTKTALASRDSTTCSKRDPKLASTHEEKEAIIIPTSTNMQTNTDTEADVTHVARPSCEPAPYMEVLTQSPVRQKILENATLRALWFNQLPDGQKQDKTAKCWSSPAGLPSANVTVREVSDDQPLLVSGVQETQRDSPIAEHRHGEGEEAGVITTLCQGFERKTQSFYSICSIDADDLEHDHDHSQIQKTAGATQTEHTAEAETAALSCIVDSLVTSQSHTEASALYIYTKESKMTSQSHDEEPAPTQSPAAEQSATAILSQSHFDHLSSAKQIKPSPHVVSPQLADPLPDLLPLNISQKSNEEPQYSTKDSPQSEDCICQTAVKSTDEYKDVMSEEIIVTKECVCLVDESMCLVHHNAAEVVPSNTEEVVVNVWEKDLGECVNSAFSPLDGHLHESDHTAEQHMHTSNQSPCSSKLGLKPLHKEEKDALSVSVGHTNIDKPPLQSEVISVGICRSPREGGEIDRTPTEVLSAVSSPLIDLTPSPSHTNVIPHSEFTETASHHCDAITSDILEFSSIKPQSPGCDHRDAKSGYCDKQGDGSDVKTEGEVVSYNNPHFQDVLASRNDRQEGKITKPGPEENSEDAQGGDLTETSQYTSILETSNYKCDVLSEQCDNCTHANTIISVQDPESGIEDLSLSPLTQPRSADPDLFSSSTSASVEEGEHSFCSETETFTTEKTCSLHPEIVTSSLSSDCESAHVEVSDTADCLPQSKGLSNGSHLEGINLMMSQKELTAQAGIPPETYNTSSTEIPNDLPSVLDYGTMITVDPAQVDIYASTPSYEIHLLGHEVSPAAEEREREGGMREMVSELLGEDADSSVCRLYPHPWIKLGLEDGCSEWAQGVPETEPIQDKSKTGADGEQIPESVSELQPSMALLGAYPYSTVMPQGLCVWDWHTDCTQSEPLAAPSLNPEAQVWTSHNFDVPHTAYVETQQPWMQFHTDLTNQEGYIPEFDLESMGLVEAVTEADPSTLEYQTLTAESPTVNGEPSGPTVVPDEIREELRTILESCLTREHLGNDLYLKSQMDSDQYVSIATLASLDKIKNLSTDLDLISDILKSLPLVQVAPCGQKVRPRQSRCVVILREIPNTTPREEVEALFDGENVPQFLSCEFVSNDNWFITFKSETDAQQVKCNQPFCSFGSLTIKLTFTIQ</sequence>
<feature type="compositionally biased region" description="Polar residues" evidence="4">
    <location>
        <begin position="12"/>
        <end position="21"/>
    </location>
</feature>
<feature type="region of interest" description="Disordered" evidence="4">
    <location>
        <begin position="636"/>
        <end position="667"/>
    </location>
</feature>
<dbReference type="InterPro" id="IPR036388">
    <property type="entry name" value="WH-like_DNA-bd_sf"/>
</dbReference>
<feature type="compositionally biased region" description="Polar residues" evidence="4">
    <location>
        <begin position="324"/>
        <end position="335"/>
    </location>
</feature>
<dbReference type="GeneTree" id="ENSGT00940000157755"/>
<dbReference type="SMART" id="SM00715">
    <property type="entry name" value="LA"/>
    <property type="match status" value="1"/>
</dbReference>
<dbReference type="InterPro" id="IPR058699">
    <property type="entry name" value="RRM_LARP4/4B"/>
</dbReference>
<keyword evidence="1" id="KW-0597">Phosphoprotein</keyword>
<feature type="region of interest" description="Disordered" evidence="4">
    <location>
        <begin position="47"/>
        <end position="74"/>
    </location>
</feature>
<feature type="compositionally biased region" description="Low complexity" evidence="4">
    <location>
        <begin position="361"/>
        <end position="373"/>
    </location>
</feature>
<dbReference type="GO" id="GO:0003730">
    <property type="term" value="F:mRNA 3'-UTR binding"/>
    <property type="evidence" value="ECO:0007669"/>
    <property type="project" value="TreeGrafter"/>
</dbReference>
<feature type="region of interest" description="Disordered" evidence="4">
    <location>
        <begin position="354"/>
        <end position="374"/>
    </location>
</feature>
<evidence type="ECO:0000313" key="7">
    <source>
        <dbReference type="Proteomes" id="UP000265040"/>
    </source>
</evidence>
<dbReference type="Pfam" id="PF26088">
    <property type="entry name" value="RRM_LARP4"/>
    <property type="match status" value="1"/>
</dbReference>
<dbReference type="PANTHER" id="PTHR22792:SF43">
    <property type="entry name" value="LA-RELATED PROTEIN 4B"/>
    <property type="match status" value="1"/>
</dbReference>
<dbReference type="InterPro" id="IPR006630">
    <property type="entry name" value="La_HTH"/>
</dbReference>
<dbReference type="InterPro" id="IPR045180">
    <property type="entry name" value="La_dom_prot"/>
</dbReference>
<evidence type="ECO:0000256" key="4">
    <source>
        <dbReference type="SAM" id="MobiDB-lite"/>
    </source>
</evidence>
<feature type="compositionally biased region" description="Basic and acidic residues" evidence="4">
    <location>
        <begin position="614"/>
        <end position="624"/>
    </location>
</feature>
<dbReference type="PANTHER" id="PTHR22792">
    <property type="entry name" value="LUPUS LA PROTEIN-RELATED"/>
    <property type="match status" value="1"/>
</dbReference>
<dbReference type="Ensembl" id="ENSATET00000070675.2">
    <property type="protein sequence ID" value="ENSATEP00000050958.2"/>
    <property type="gene ID" value="ENSATEG00000020790.3"/>
</dbReference>
<name>A0A7N6AP09_ANATE</name>
<feature type="region of interest" description="Disordered" evidence="4">
    <location>
        <begin position="312"/>
        <end position="335"/>
    </location>
</feature>
<dbReference type="SUPFAM" id="SSF46785">
    <property type="entry name" value="Winged helix' DNA-binding domain"/>
    <property type="match status" value="1"/>
</dbReference>
<evidence type="ECO:0000259" key="5">
    <source>
        <dbReference type="PROSITE" id="PS50961"/>
    </source>
</evidence>
<dbReference type="GO" id="GO:0010494">
    <property type="term" value="C:cytoplasmic stress granule"/>
    <property type="evidence" value="ECO:0007669"/>
    <property type="project" value="TreeGrafter"/>
</dbReference>
<feature type="region of interest" description="Disordered" evidence="4">
    <location>
        <begin position="597"/>
        <end position="624"/>
    </location>
</feature>
<keyword evidence="2 3" id="KW-0694">RNA-binding</keyword>
<feature type="domain" description="HTH La-type RNA-binding" evidence="5">
    <location>
        <begin position="1068"/>
        <end position="1157"/>
    </location>
</feature>
<dbReference type="GO" id="GO:0045727">
    <property type="term" value="P:positive regulation of translation"/>
    <property type="evidence" value="ECO:0007669"/>
    <property type="project" value="TreeGrafter"/>
</dbReference>
<feature type="region of interest" description="Disordered" evidence="4">
    <location>
        <begin position="1"/>
        <end position="26"/>
    </location>
</feature>
<feature type="compositionally biased region" description="Basic and acidic residues" evidence="4">
    <location>
        <begin position="54"/>
        <end position="74"/>
    </location>
</feature>
<protein>
    <recommendedName>
        <fullName evidence="5">HTH La-type RNA-binding domain-containing protein</fullName>
    </recommendedName>
</protein>
<dbReference type="Proteomes" id="UP000265040">
    <property type="component" value="Chromosome 2"/>
</dbReference>
<evidence type="ECO:0000256" key="1">
    <source>
        <dbReference type="ARBA" id="ARBA00022553"/>
    </source>
</evidence>